<evidence type="ECO:0000256" key="17">
    <source>
        <dbReference type="ARBA" id="ARBA00048679"/>
    </source>
</evidence>
<evidence type="ECO:0000313" key="24">
    <source>
        <dbReference type="EMBL" id="KAK1402740.1"/>
    </source>
</evidence>
<evidence type="ECO:0000256" key="15">
    <source>
        <dbReference type="ARBA" id="ARBA00023180"/>
    </source>
</evidence>
<dbReference type="PANTHER" id="PTHR47976:SF15">
    <property type="entry name" value="G-TYPE LECTIN S-RECEPTOR-LIKE SERINE_THREONINE-PROTEIN KINASE RLK1"/>
    <property type="match status" value="1"/>
</dbReference>
<dbReference type="FunFam" id="1.10.510.10:FF:000237">
    <property type="entry name" value="G-type lectin S-receptor-like serine/threonine-protein kinase"/>
    <property type="match status" value="1"/>
</dbReference>
<keyword evidence="11 20" id="KW-1133">Transmembrane helix</keyword>
<dbReference type="Gene3D" id="3.30.200.20">
    <property type="entry name" value="Phosphorylase Kinase, domain 1"/>
    <property type="match status" value="1"/>
</dbReference>
<dbReference type="GO" id="GO:0016020">
    <property type="term" value="C:membrane"/>
    <property type="evidence" value="ECO:0007669"/>
    <property type="project" value="UniProtKB-SubCell"/>
</dbReference>
<dbReference type="CDD" id="cd01098">
    <property type="entry name" value="PAN_AP_plant"/>
    <property type="match status" value="1"/>
</dbReference>
<evidence type="ECO:0000256" key="8">
    <source>
        <dbReference type="ARBA" id="ARBA00022741"/>
    </source>
</evidence>
<dbReference type="InterPro" id="IPR001480">
    <property type="entry name" value="Bulb-type_lectin_dom"/>
</dbReference>
<dbReference type="AlphaFoldDB" id="A0AAD8JDV5"/>
<dbReference type="GO" id="GO:0004674">
    <property type="term" value="F:protein serine/threonine kinase activity"/>
    <property type="evidence" value="ECO:0007669"/>
    <property type="project" value="UniProtKB-KW"/>
</dbReference>
<reference evidence="24" key="1">
    <citation type="submission" date="2023-02" db="EMBL/GenBank/DDBJ databases">
        <title>Genome of toxic invasive species Heracleum sosnowskyi carries increased number of genes despite the absence of recent whole-genome duplications.</title>
        <authorList>
            <person name="Schelkunov M."/>
            <person name="Shtratnikova V."/>
            <person name="Makarenko M."/>
            <person name="Klepikova A."/>
            <person name="Omelchenko D."/>
            <person name="Novikova G."/>
            <person name="Obukhova E."/>
            <person name="Bogdanov V."/>
            <person name="Penin A."/>
            <person name="Logacheva M."/>
        </authorList>
    </citation>
    <scope>NUCLEOTIDE SEQUENCE</scope>
    <source>
        <strain evidence="24">Hsosn_3</strain>
        <tissue evidence="24">Leaf</tissue>
    </source>
</reference>
<comment type="caution">
    <text evidence="24">The sequence shown here is derived from an EMBL/GenBank/DDBJ whole genome shotgun (WGS) entry which is preliminary data.</text>
</comment>
<evidence type="ECO:0000256" key="5">
    <source>
        <dbReference type="ARBA" id="ARBA00022692"/>
    </source>
</evidence>
<dbReference type="SMART" id="SM00220">
    <property type="entry name" value="S_TKc"/>
    <property type="match status" value="1"/>
</dbReference>
<dbReference type="InterPro" id="IPR011009">
    <property type="entry name" value="Kinase-like_dom_sf"/>
</dbReference>
<dbReference type="GO" id="GO:0005524">
    <property type="term" value="F:ATP binding"/>
    <property type="evidence" value="ECO:0007669"/>
    <property type="project" value="UniProtKB-UniRule"/>
</dbReference>
<keyword evidence="12 20" id="KW-0472">Membrane</keyword>
<organism evidence="24 25">
    <name type="scientific">Heracleum sosnowskyi</name>
    <dbReference type="NCBI Taxonomy" id="360622"/>
    <lineage>
        <taxon>Eukaryota</taxon>
        <taxon>Viridiplantae</taxon>
        <taxon>Streptophyta</taxon>
        <taxon>Embryophyta</taxon>
        <taxon>Tracheophyta</taxon>
        <taxon>Spermatophyta</taxon>
        <taxon>Magnoliopsida</taxon>
        <taxon>eudicotyledons</taxon>
        <taxon>Gunneridae</taxon>
        <taxon>Pentapetalae</taxon>
        <taxon>asterids</taxon>
        <taxon>campanulids</taxon>
        <taxon>Apiales</taxon>
        <taxon>Apiaceae</taxon>
        <taxon>Apioideae</taxon>
        <taxon>apioid superclade</taxon>
        <taxon>Tordylieae</taxon>
        <taxon>Tordyliinae</taxon>
        <taxon>Heracleum</taxon>
    </lineage>
</organism>
<dbReference type="InterPro" id="IPR017441">
    <property type="entry name" value="Protein_kinase_ATP_BS"/>
</dbReference>
<dbReference type="GO" id="GO:0030246">
    <property type="term" value="F:carbohydrate binding"/>
    <property type="evidence" value="ECO:0007669"/>
    <property type="project" value="UniProtKB-KW"/>
</dbReference>
<evidence type="ECO:0000256" key="10">
    <source>
        <dbReference type="ARBA" id="ARBA00022840"/>
    </source>
</evidence>
<dbReference type="PANTHER" id="PTHR47976">
    <property type="entry name" value="G-TYPE LECTIN S-RECEPTOR-LIKE SERINE/THREONINE-PROTEIN KINASE SD2-5"/>
    <property type="match status" value="1"/>
</dbReference>
<comment type="subcellular location">
    <subcellularLocation>
        <location evidence="1">Membrane</location>
        <topology evidence="1">Single-pass type I membrane protein</topology>
    </subcellularLocation>
</comment>
<comment type="catalytic activity">
    <reaction evidence="16 18">
        <text>L-threonyl-[protein] + ATP = O-phospho-L-threonyl-[protein] + ADP + H(+)</text>
        <dbReference type="Rhea" id="RHEA:46608"/>
        <dbReference type="Rhea" id="RHEA-COMP:11060"/>
        <dbReference type="Rhea" id="RHEA-COMP:11605"/>
        <dbReference type="ChEBI" id="CHEBI:15378"/>
        <dbReference type="ChEBI" id="CHEBI:30013"/>
        <dbReference type="ChEBI" id="CHEBI:30616"/>
        <dbReference type="ChEBI" id="CHEBI:61977"/>
        <dbReference type="ChEBI" id="CHEBI:456216"/>
        <dbReference type="EC" id="2.7.11.1"/>
    </reaction>
</comment>
<dbReference type="InterPro" id="IPR051343">
    <property type="entry name" value="G-type_lectin_kinases/EP1-like"/>
</dbReference>
<evidence type="ECO:0000256" key="11">
    <source>
        <dbReference type="ARBA" id="ARBA00022989"/>
    </source>
</evidence>
<dbReference type="EC" id="2.7.11.1" evidence="18"/>
<dbReference type="PROSITE" id="PS50011">
    <property type="entry name" value="PROTEIN_KINASE_DOM"/>
    <property type="match status" value="1"/>
</dbReference>
<comment type="similarity">
    <text evidence="18">Belongs to the protein kinase superfamily. Ser/Thr protein kinase family.</text>
</comment>
<dbReference type="Gene3D" id="1.10.510.10">
    <property type="entry name" value="Transferase(Phosphotransferase) domain 1"/>
    <property type="match status" value="1"/>
</dbReference>
<evidence type="ECO:0000259" key="22">
    <source>
        <dbReference type="PROSITE" id="PS50011"/>
    </source>
</evidence>
<keyword evidence="10 18" id="KW-0067">ATP-binding</keyword>
<feature type="domain" description="Protein kinase" evidence="22">
    <location>
        <begin position="516"/>
        <end position="792"/>
    </location>
</feature>
<feature type="binding site" evidence="19">
    <location>
        <position position="547"/>
    </location>
    <ligand>
        <name>ATP</name>
        <dbReference type="ChEBI" id="CHEBI:30616"/>
    </ligand>
</feature>
<evidence type="ECO:0000256" key="9">
    <source>
        <dbReference type="ARBA" id="ARBA00022777"/>
    </source>
</evidence>
<protein>
    <recommendedName>
        <fullName evidence="18">Receptor-like serine/threonine-protein kinase</fullName>
        <ecNumber evidence="18">2.7.11.1</ecNumber>
    </recommendedName>
</protein>
<keyword evidence="4 18" id="KW-0808">Transferase</keyword>
<evidence type="ECO:0000256" key="4">
    <source>
        <dbReference type="ARBA" id="ARBA00022679"/>
    </source>
</evidence>
<comment type="catalytic activity">
    <reaction evidence="17 18">
        <text>L-seryl-[protein] + ATP = O-phospho-L-seryl-[protein] + ADP + H(+)</text>
        <dbReference type="Rhea" id="RHEA:17989"/>
        <dbReference type="Rhea" id="RHEA-COMP:9863"/>
        <dbReference type="Rhea" id="RHEA-COMP:11604"/>
        <dbReference type="ChEBI" id="CHEBI:15378"/>
        <dbReference type="ChEBI" id="CHEBI:29999"/>
        <dbReference type="ChEBI" id="CHEBI:30616"/>
        <dbReference type="ChEBI" id="CHEBI:83421"/>
        <dbReference type="ChEBI" id="CHEBI:456216"/>
        <dbReference type="EC" id="2.7.11.1"/>
    </reaction>
</comment>
<evidence type="ECO:0000313" key="25">
    <source>
        <dbReference type="Proteomes" id="UP001237642"/>
    </source>
</evidence>
<proteinExistence type="inferred from homology"/>
<keyword evidence="2 18" id="KW-0723">Serine/threonine-protein kinase</keyword>
<keyword evidence="7" id="KW-0430">Lectin</keyword>
<dbReference type="Proteomes" id="UP001237642">
    <property type="component" value="Unassembled WGS sequence"/>
</dbReference>
<keyword evidence="15" id="KW-0325">Glycoprotein</keyword>
<dbReference type="Pfam" id="PF01453">
    <property type="entry name" value="B_lectin"/>
    <property type="match status" value="1"/>
</dbReference>
<dbReference type="Pfam" id="PF00069">
    <property type="entry name" value="Pkinase"/>
    <property type="match status" value="1"/>
</dbReference>
<evidence type="ECO:0000256" key="20">
    <source>
        <dbReference type="SAM" id="Phobius"/>
    </source>
</evidence>
<evidence type="ECO:0000256" key="2">
    <source>
        <dbReference type="ARBA" id="ARBA00022527"/>
    </source>
</evidence>
<evidence type="ECO:0000259" key="23">
    <source>
        <dbReference type="PROSITE" id="PS50927"/>
    </source>
</evidence>
<keyword evidence="9 18" id="KW-0418">Kinase</keyword>
<dbReference type="FunFam" id="3.30.200.20:FF:000059">
    <property type="entry name" value="S-receptor-like serine/threonine-protein kinase"/>
    <property type="match status" value="1"/>
</dbReference>
<gene>
    <name evidence="24" type="ORF">POM88_002345</name>
</gene>
<keyword evidence="6 21" id="KW-0732">Signal</keyword>
<sequence>MSCSSSYILFIFLFVLLLPYSALAQGNGIISVGSSITAADKKAKLWYSPSGDFAFGFTKVQDQFVLSIWHDKIPDKTIVWFLNDGTTVPADSKVQLTADRGLVLADSRGKELWRYKEFSGTASNAVFNDTGNFKIVGSDSSTLWDTFSNPTDTLLPTQTLAVNGKLYSRLSATNFTRGKFQLNFGNDGNLVLHTRDIITDNPYDAYYSSGTSDLSPINQGYQVQFNETGYVNILRRNGNISTLTNEGAIPSPAGYYHRAILNYDGYFVQYYHPKNFSTGTSGWTRVWQEPENICAFLEDFGGGVCGYNSVCVRDDSASVNCECPESYLLLDPNYKHGGCIPNFTQLCDHNGSAEDLYDIVELTDTDWPGRSNDYATLKPTSEGDCKRHCLNDCFCTAAFYHGENCWKKKLPMTNGRKDSSVIIGKAFLKIKKGDLSPELGPGKPVYYEKKNKGTLILVGGVLLGSSVFVNFVLIVVGCFGLLNIYKRKISNLQSANGIVETNVRLFTNNELVEATDGFKEELGRGSFGVVYKGLIHMSSTVIIAVKKIDRHRLFHDAAKEFKTEVNAIAQTHHKNLVRLIGFCEEEDHRLLVYEYMVNGTLATFIFGSAKPSWQQRNQIALGIARGLAYLHEECSTQVIHCDIKPQNILLDEFYNARISDFGLAKLLMLNQSKTNTGIRGTKGYVAPEWFRNTPITVKVDVYSFGVLLLEIICCRRNVEDTEFGDKAILTDWVWDCFTDGRLFDLVDNDREDVLSDQEKVERFVMVGIWCIQEEPSIRPTMRKVIQMLEGVVDIPYPPCPSPFSYSST</sequence>
<dbReference type="InterPro" id="IPR036426">
    <property type="entry name" value="Bulb-type_lectin_dom_sf"/>
</dbReference>
<dbReference type="InterPro" id="IPR024171">
    <property type="entry name" value="SRK-like_kinase"/>
</dbReference>
<evidence type="ECO:0000256" key="7">
    <source>
        <dbReference type="ARBA" id="ARBA00022734"/>
    </source>
</evidence>
<keyword evidence="14 24" id="KW-0675">Receptor</keyword>
<dbReference type="SUPFAM" id="SSF56112">
    <property type="entry name" value="Protein kinase-like (PK-like)"/>
    <property type="match status" value="1"/>
</dbReference>
<feature type="transmembrane region" description="Helical" evidence="20">
    <location>
        <begin position="455"/>
        <end position="482"/>
    </location>
</feature>
<dbReference type="FunFam" id="2.90.10.10:FF:000013">
    <property type="entry name" value="G-type lectin S-receptor-like serine/threonine-protein kinase LECRK1"/>
    <property type="match status" value="1"/>
</dbReference>
<dbReference type="SMART" id="SM00108">
    <property type="entry name" value="B_lectin"/>
    <property type="match status" value="1"/>
</dbReference>
<dbReference type="PROSITE" id="PS00108">
    <property type="entry name" value="PROTEIN_KINASE_ST"/>
    <property type="match status" value="1"/>
</dbReference>
<reference evidence="24" key="2">
    <citation type="submission" date="2023-05" db="EMBL/GenBank/DDBJ databases">
        <authorList>
            <person name="Schelkunov M.I."/>
        </authorList>
    </citation>
    <scope>NUCLEOTIDE SEQUENCE</scope>
    <source>
        <strain evidence="24">Hsosn_3</strain>
        <tissue evidence="24">Leaf</tissue>
    </source>
</reference>
<evidence type="ECO:0000256" key="12">
    <source>
        <dbReference type="ARBA" id="ARBA00023136"/>
    </source>
</evidence>
<evidence type="ECO:0000256" key="3">
    <source>
        <dbReference type="ARBA" id="ARBA00022536"/>
    </source>
</evidence>
<evidence type="ECO:0000256" key="1">
    <source>
        <dbReference type="ARBA" id="ARBA00004479"/>
    </source>
</evidence>
<dbReference type="InterPro" id="IPR000719">
    <property type="entry name" value="Prot_kinase_dom"/>
</dbReference>
<name>A0AAD8JDV5_9APIA</name>
<dbReference type="PIRSF" id="PIRSF000641">
    <property type="entry name" value="SRK"/>
    <property type="match status" value="1"/>
</dbReference>
<dbReference type="InterPro" id="IPR008271">
    <property type="entry name" value="Ser/Thr_kinase_AS"/>
</dbReference>
<keyword evidence="13" id="KW-1015">Disulfide bond</keyword>
<accession>A0AAD8JDV5</accession>
<dbReference type="FunFam" id="2.90.10.30:FF:000001">
    <property type="entry name" value="Serine/threonine-protein kinase"/>
    <property type="match status" value="1"/>
</dbReference>
<feature type="chain" id="PRO_5042174720" description="Receptor-like serine/threonine-protein kinase" evidence="21">
    <location>
        <begin position="25"/>
        <end position="808"/>
    </location>
</feature>
<evidence type="ECO:0000256" key="16">
    <source>
        <dbReference type="ARBA" id="ARBA00047899"/>
    </source>
</evidence>
<evidence type="ECO:0000256" key="19">
    <source>
        <dbReference type="PROSITE-ProRule" id="PRU10141"/>
    </source>
</evidence>
<dbReference type="PROSITE" id="PS00107">
    <property type="entry name" value="PROTEIN_KINASE_ATP"/>
    <property type="match status" value="1"/>
</dbReference>
<dbReference type="PROSITE" id="PS50927">
    <property type="entry name" value="BULB_LECTIN"/>
    <property type="match status" value="1"/>
</dbReference>
<keyword evidence="25" id="KW-1185">Reference proteome</keyword>
<keyword evidence="5 20" id="KW-0812">Transmembrane</keyword>
<keyword evidence="8 18" id="KW-0547">Nucleotide-binding</keyword>
<evidence type="ECO:0000256" key="14">
    <source>
        <dbReference type="ARBA" id="ARBA00023170"/>
    </source>
</evidence>
<evidence type="ECO:0000256" key="13">
    <source>
        <dbReference type="ARBA" id="ARBA00023157"/>
    </source>
</evidence>
<dbReference type="Gene3D" id="2.90.10.10">
    <property type="entry name" value="Bulb-type lectin domain"/>
    <property type="match status" value="2"/>
</dbReference>
<feature type="signal peptide" evidence="21">
    <location>
        <begin position="1"/>
        <end position="24"/>
    </location>
</feature>
<evidence type="ECO:0000256" key="18">
    <source>
        <dbReference type="PIRNR" id="PIRNR000641"/>
    </source>
</evidence>
<evidence type="ECO:0000256" key="6">
    <source>
        <dbReference type="ARBA" id="ARBA00022729"/>
    </source>
</evidence>
<feature type="domain" description="Bulb-type lectin" evidence="23">
    <location>
        <begin position="21"/>
        <end position="148"/>
    </location>
</feature>
<evidence type="ECO:0000256" key="21">
    <source>
        <dbReference type="SAM" id="SignalP"/>
    </source>
</evidence>
<dbReference type="SUPFAM" id="SSF51110">
    <property type="entry name" value="alpha-D-mannose-specific plant lectins"/>
    <property type="match status" value="1"/>
</dbReference>
<keyword evidence="3" id="KW-0245">EGF-like domain</keyword>
<dbReference type="EMBL" id="JAUIZM010000001">
    <property type="protein sequence ID" value="KAK1402740.1"/>
    <property type="molecule type" value="Genomic_DNA"/>
</dbReference>